<dbReference type="Proteomes" id="UP000304864">
    <property type="component" value="Chromosome"/>
</dbReference>
<dbReference type="Pfam" id="PF04102">
    <property type="entry name" value="SlyX"/>
    <property type="match status" value="1"/>
</dbReference>
<dbReference type="KEGG" id="thig:FE785_05595"/>
<accession>A0A4P9K7B0</accession>
<keyword evidence="3" id="KW-1185">Reference proteome</keyword>
<proteinExistence type="predicted"/>
<evidence type="ECO:0000313" key="2">
    <source>
        <dbReference type="EMBL" id="QCU90137.1"/>
    </source>
</evidence>
<evidence type="ECO:0000313" key="3">
    <source>
        <dbReference type="Proteomes" id="UP000304864"/>
    </source>
</evidence>
<dbReference type="PANTHER" id="PTHR36508">
    <property type="entry name" value="PROTEIN SLYX"/>
    <property type="match status" value="1"/>
</dbReference>
<evidence type="ECO:0000256" key="1">
    <source>
        <dbReference type="SAM" id="Coils"/>
    </source>
</evidence>
<feature type="coiled-coil region" evidence="1">
    <location>
        <begin position="28"/>
        <end position="62"/>
    </location>
</feature>
<protein>
    <submittedName>
        <fullName evidence="2">SlyX family protein</fullName>
    </submittedName>
</protein>
<dbReference type="PANTHER" id="PTHR36508:SF1">
    <property type="entry name" value="PROTEIN SLYX"/>
    <property type="match status" value="1"/>
</dbReference>
<name>A0A4P9K7B0_9GAMM</name>
<keyword evidence="1" id="KW-0175">Coiled coil</keyword>
<dbReference type="OrthoDB" id="8606883at2"/>
<dbReference type="AlphaFoldDB" id="A0A4P9K7B0"/>
<dbReference type="RefSeq" id="WP_138564813.1">
    <property type="nucleotide sequence ID" value="NZ_CP040602.1"/>
</dbReference>
<sequence>MSKTITPDVILEKFHQLEINQSFQDETIAALETTVGKQHQQIQLLENKIQLLTEYIKSLKIQDGIKKPEEEVPPPHY</sequence>
<organism evidence="2 3">
    <name type="scientific">Thiomicrorhabdus sediminis</name>
    <dbReference type="NCBI Taxonomy" id="2580412"/>
    <lineage>
        <taxon>Bacteria</taxon>
        <taxon>Pseudomonadati</taxon>
        <taxon>Pseudomonadota</taxon>
        <taxon>Gammaproteobacteria</taxon>
        <taxon>Thiotrichales</taxon>
        <taxon>Piscirickettsiaceae</taxon>
        <taxon>Thiomicrorhabdus</taxon>
    </lineage>
</organism>
<reference evidence="2 3" key="1">
    <citation type="submission" date="2019-05" db="EMBL/GenBank/DDBJ databases">
        <title>Thiomicrorhabdus sediminis sp. nov, a novel sulfur-oxidizing bacterium isolated from coastal sediment.</title>
        <authorList>
            <person name="Liu X."/>
        </authorList>
    </citation>
    <scope>NUCLEOTIDE SEQUENCE [LARGE SCALE GENOMIC DNA]</scope>
    <source>
        <strain evidence="2 3">G1</strain>
    </source>
</reference>
<dbReference type="InterPro" id="IPR007236">
    <property type="entry name" value="SlyX"/>
</dbReference>
<dbReference type="EMBL" id="CP040602">
    <property type="protein sequence ID" value="QCU90137.1"/>
    <property type="molecule type" value="Genomic_DNA"/>
</dbReference>
<gene>
    <name evidence="2" type="ORF">FE785_05595</name>
</gene>